<gene>
    <name evidence="1" type="ORF">B2A_05376</name>
</gene>
<dbReference type="EMBL" id="AUZZ01003734">
    <property type="protein sequence ID" value="EQD56197.1"/>
    <property type="molecule type" value="Genomic_DNA"/>
</dbReference>
<dbReference type="AlphaFoldDB" id="T1AGA4"/>
<dbReference type="EC" id="3.1.-.-" evidence="1"/>
<sequence>AVSEPAIFMSKHVSSKNVASFTVHSEGNWSAKAELGGNPFSLSMASPIEMLNVLLQMSKLAAPGMEVTFEATHHGPYTRKRSFFAEVGGNEDVIKNPKMAEILAKSLIGSLEMGNNSKRIAVGIGGNHYASRFTKLALQSGYAFAHIMPRYYVEEAEMLDQAFQMSYP</sequence>
<dbReference type="PANTHER" id="PTHR34667">
    <property type="entry name" value="D-AMINOACYL-TRNA DEACYLASE"/>
    <property type="match status" value="1"/>
</dbReference>
<name>T1AGA4_9ZZZZ</name>
<comment type="caution">
    <text evidence="1">The sequence shown here is derived from an EMBL/GenBank/DDBJ whole genome shotgun (WGS) entry which is preliminary data.</text>
</comment>
<protein>
    <submittedName>
        <fullName evidence="1">D-aminoacyl-tRNA deacylase</fullName>
        <ecNumber evidence="1">3.1.-.-</ecNumber>
    </submittedName>
</protein>
<dbReference type="GO" id="GO:0051499">
    <property type="term" value="F:D-aminoacyl-tRNA deacylase activity"/>
    <property type="evidence" value="ECO:0007669"/>
    <property type="project" value="InterPro"/>
</dbReference>
<proteinExistence type="predicted"/>
<dbReference type="Gene3D" id="3.40.630.50">
    <property type="entry name" value="AF0625-like"/>
    <property type="match status" value="1"/>
</dbReference>
<reference evidence="1" key="2">
    <citation type="journal article" date="2014" name="ISME J.">
        <title>Microbial stratification in low pH oxic and suboxic macroscopic growths along an acid mine drainage.</title>
        <authorList>
            <person name="Mendez-Garcia C."/>
            <person name="Mesa V."/>
            <person name="Sprenger R.R."/>
            <person name="Richter M."/>
            <person name="Diez M.S."/>
            <person name="Solano J."/>
            <person name="Bargiela R."/>
            <person name="Golyshina O.V."/>
            <person name="Manteca A."/>
            <person name="Ramos J.L."/>
            <person name="Gallego J.R."/>
            <person name="Llorente I."/>
            <person name="Martins Dos Santos V.A."/>
            <person name="Jensen O.N."/>
            <person name="Pelaez A.I."/>
            <person name="Sanchez J."/>
            <person name="Ferrer M."/>
        </authorList>
    </citation>
    <scope>NUCLEOTIDE SEQUENCE</scope>
</reference>
<dbReference type="InterPro" id="IPR007508">
    <property type="entry name" value="DtdA"/>
</dbReference>
<accession>T1AGA4</accession>
<dbReference type="SUPFAM" id="SSF142535">
    <property type="entry name" value="AF0625-like"/>
    <property type="match status" value="1"/>
</dbReference>
<feature type="non-terminal residue" evidence="1">
    <location>
        <position position="168"/>
    </location>
</feature>
<reference evidence="1" key="1">
    <citation type="submission" date="2013-08" db="EMBL/GenBank/DDBJ databases">
        <authorList>
            <person name="Mendez C."/>
            <person name="Richter M."/>
            <person name="Ferrer M."/>
            <person name="Sanchez J."/>
        </authorList>
    </citation>
    <scope>NUCLEOTIDE SEQUENCE</scope>
</reference>
<dbReference type="PANTHER" id="PTHR34667:SF1">
    <property type="entry name" value="D-AMINOACYL-TRNA DEACYLASE"/>
    <property type="match status" value="1"/>
</dbReference>
<keyword evidence="1" id="KW-0378">Hydrolase</keyword>
<dbReference type="Gene3D" id="3.40.50.10700">
    <property type="entry name" value="AF0625-like"/>
    <property type="match status" value="1"/>
</dbReference>
<feature type="non-terminal residue" evidence="1">
    <location>
        <position position="1"/>
    </location>
</feature>
<evidence type="ECO:0000313" key="1">
    <source>
        <dbReference type="EMBL" id="EQD56197.1"/>
    </source>
</evidence>
<organism evidence="1">
    <name type="scientific">mine drainage metagenome</name>
    <dbReference type="NCBI Taxonomy" id="410659"/>
    <lineage>
        <taxon>unclassified sequences</taxon>
        <taxon>metagenomes</taxon>
        <taxon>ecological metagenomes</taxon>
    </lineage>
</organism>
<dbReference type="Pfam" id="PF04414">
    <property type="entry name" value="tRNA_deacylase"/>
    <property type="match status" value="1"/>
</dbReference>